<dbReference type="KEGG" id="meso:BSQ44_17125"/>
<evidence type="ECO:0000256" key="1">
    <source>
        <dbReference type="SAM" id="SignalP"/>
    </source>
</evidence>
<sequence length="133" mass="14068">MRSVETIALAVLMAALPAGAYAKPFELDPEYRASPLLVAGSYLCRSERGVSHSIDFSADRTYAMTDLAAGGGIFRLGADGSFEWLSGPLAPSDGDAVAILGMNAERVADGEPVIVLLYDMPGVGSRDHCFRQD</sequence>
<gene>
    <name evidence="2" type="ORF">BSQ44_17125</name>
</gene>
<feature type="signal peptide" evidence="1">
    <location>
        <begin position="1"/>
        <end position="22"/>
    </location>
</feature>
<protein>
    <submittedName>
        <fullName evidence="2">Uncharacterized protein</fullName>
    </submittedName>
</protein>
<reference evidence="3" key="1">
    <citation type="submission" date="2016-11" db="EMBL/GenBank/DDBJ databases">
        <title>Mesorhizobium oceanicum sp. nov., isolated from deep seawater in South China Sea.</title>
        <authorList>
            <person name="Fu G.-Y."/>
        </authorList>
    </citation>
    <scope>NUCLEOTIDE SEQUENCE [LARGE SCALE GENOMIC DNA]</scope>
    <source>
        <strain evidence="3">B7</strain>
    </source>
</reference>
<dbReference type="RefSeq" id="WP_072606343.1">
    <property type="nucleotide sequence ID" value="NZ_CP018171.1"/>
</dbReference>
<evidence type="ECO:0000313" key="3">
    <source>
        <dbReference type="Proteomes" id="UP000182840"/>
    </source>
</evidence>
<evidence type="ECO:0000313" key="2">
    <source>
        <dbReference type="EMBL" id="APH72896.1"/>
    </source>
</evidence>
<name>A0A1L3SU13_9HYPH</name>
<keyword evidence="3" id="KW-1185">Reference proteome</keyword>
<dbReference type="AlphaFoldDB" id="A0A1L3SU13"/>
<dbReference type="EMBL" id="CP018171">
    <property type="protein sequence ID" value="APH72896.1"/>
    <property type="molecule type" value="Genomic_DNA"/>
</dbReference>
<keyword evidence="1" id="KW-0732">Signal</keyword>
<dbReference type="Proteomes" id="UP000182840">
    <property type="component" value="Chromosome"/>
</dbReference>
<accession>A0A1L3SU13</accession>
<proteinExistence type="predicted"/>
<feature type="chain" id="PRO_5012769524" evidence="1">
    <location>
        <begin position="23"/>
        <end position="133"/>
    </location>
</feature>
<organism evidence="2 3">
    <name type="scientific">Aquibium oceanicum</name>
    <dbReference type="NCBI Taxonomy" id="1670800"/>
    <lineage>
        <taxon>Bacteria</taxon>
        <taxon>Pseudomonadati</taxon>
        <taxon>Pseudomonadota</taxon>
        <taxon>Alphaproteobacteria</taxon>
        <taxon>Hyphomicrobiales</taxon>
        <taxon>Phyllobacteriaceae</taxon>
        <taxon>Aquibium</taxon>
    </lineage>
</organism>